<feature type="region of interest" description="Disordered" evidence="6">
    <location>
        <begin position="1"/>
        <end position="38"/>
    </location>
</feature>
<dbReference type="PROSITE" id="PS00107">
    <property type="entry name" value="PROTEIN_KINASE_ATP"/>
    <property type="match status" value="1"/>
</dbReference>
<evidence type="ECO:0000313" key="8">
    <source>
        <dbReference type="EMBL" id="MDR6214303.1"/>
    </source>
</evidence>
<feature type="domain" description="Protein kinase" evidence="7">
    <location>
        <begin position="48"/>
        <end position="334"/>
    </location>
</feature>
<evidence type="ECO:0000313" key="9">
    <source>
        <dbReference type="Proteomes" id="UP001267710"/>
    </source>
</evidence>
<dbReference type="CDD" id="cd14014">
    <property type="entry name" value="STKc_PknB_like"/>
    <property type="match status" value="1"/>
</dbReference>
<dbReference type="Pfam" id="PF00069">
    <property type="entry name" value="Pkinase"/>
    <property type="match status" value="1"/>
</dbReference>
<evidence type="ECO:0000256" key="1">
    <source>
        <dbReference type="ARBA" id="ARBA00022679"/>
    </source>
</evidence>
<evidence type="ECO:0000256" key="6">
    <source>
        <dbReference type="SAM" id="MobiDB-lite"/>
    </source>
</evidence>
<comment type="caution">
    <text evidence="8">The sequence shown here is derived from an EMBL/GenBank/DDBJ whole genome shotgun (WGS) entry which is preliminary data.</text>
</comment>
<sequence>MMVPIRKLGCPLPPGDPPPMPGTPPPSPASAADRRADALPPGTRLGEFEILSVLGAGGFGMVYRAFDHSLLRPVAIKEYLPAALAHRTGDQSLWVRSSSDEPSFQAGLASFVEEARLLAQFDHPSLVKVFRFWEAHQTAYMVMPLYEGMTLKQARARMVAPPPEAWLRQVLWAVLSALRELHGAHTLHRDISPDNIFLQDRGPPVLLDLGAARKAMDSSIHRRHAPATVLTASYAPIEQYPSAGSELAQGPWTDLYALGAVVHGCLSNASPLPATLRAVRDRLAPFPQVARAVRREFGTGYSPAFVAAVSQALALRPEERPASIDAFLRAMEMTEPPERAEPFDFRAALGAAWSGHAAGPVEEGAREVSTSEALPPLEGATFPVPSPLADPSTVLPARFSAPQGPRAEAVQSWVSGDSGGGPGGRHHPGLLPTAWPALVGRSPTCTEPALAIPPQTVVLRGRRAQAHRRRGAVAPWMLAGAAALLVAGTGGAWWQLQSQLAALPAGPGWGAPVAALAPADPSSSFLRIAEEGGSPRPSRSTSVHAAHGERTPQVRPASRPGTASAQRVSAARPVDGPSAVPAAPRRPAAAPAAQHRSRAFLDGPGPQEVCAGTGFLVRPMCVHRECQKAAQAAHPVCVQARRQHAEEGRRQRLLAPQ</sequence>
<evidence type="ECO:0000256" key="3">
    <source>
        <dbReference type="ARBA" id="ARBA00022777"/>
    </source>
</evidence>
<keyword evidence="1" id="KW-0808">Transferase</keyword>
<keyword evidence="3 8" id="KW-0418">Kinase</keyword>
<dbReference type="PANTHER" id="PTHR43289:SF34">
    <property type="entry name" value="SERINE_THREONINE-PROTEIN KINASE YBDM-RELATED"/>
    <property type="match status" value="1"/>
</dbReference>
<accession>A0ABU1ID07</accession>
<feature type="binding site" evidence="5">
    <location>
        <position position="77"/>
    </location>
    <ligand>
        <name>ATP</name>
        <dbReference type="ChEBI" id="CHEBI:30616"/>
    </ligand>
</feature>
<dbReference type="PROSITE" id="PS50011">
    <property type="entry name" value="PROTEIN_KINASE_DOM"/>
    <property type="match status" value="1"/>
</dbReference>
<organism evidence="8 9">
    <name type="scientific">Paracidovorax wautersii</name>
    <dbReference type="NCBI Taxonomy" id="1177982"/>
    <lineage>
        <taxon>Bacteria</taxon>
        <taxon>Pseudomonadati</taxon>
        <taxon>Pseudomonadota</taxon>
        <taxon>Betaproteobacteria</taxon>
        <taxon>Burkholderiales</taxon>
        <taxon>Comamonadaceae</taxon>
        <taxon>Paracidovorax</taxon>
    </lineage>
</organism>
<keyword evidence="2 5" id="KW-0547">Nucleotide-binding</keyword>
<keyword evidence="4 5" id="KW-0067">ATP-binding</keyword>
<dbReference type="EMBL" id="JAVIZX010000001">
    <property type="protein sequence ID" value="MDR6214303.1"/>
    <property type="molecule type" value="Genomic_DNA"/>
</dbReference>
<dbReference type="InterPro" id="IPR017441">
    <property type="entry name" value="Protein_kinase_ATP_BS"/>
</dbReference>
<evidence type="ECO:0000259" key="7">
    <source>
        <dbReference type="PROSITE" id="PS50011"/>
    </source>
</evidence>
<evidence type="ECO:0000256" key="5">
    <source>
        <dbReference type="PROSITE-ProRule" id="PRU10141"/>
    </source>
</evidence>
<dbReference type="SUPFAM" id="SSF56112">
    <property type="entry name" value="Protein kinase-like (PK-like)"/>
    <property type="match status" value="1"/>
</dbReference>
<dbReference type="GO" id="GO:0004674">
    <property type="term" value="F:protein serine/threonine kinase activity"/>
    <property type="evidence" value="ECO:0007669"/>
    <property type="project" value="UniProtKB-KW"/>
</dbReference>
<proteinExistence type="predicted"/>
<feature type="compositionally biased region" description="Low complexity" evidence="6">
    <location>
        <begin position="579"/>
        <end position="594"/>
    </location>
</feature>
<dbReference type="InterPro" id="IPR011009">
    <property type="entry name" value="Kinase-like_dom_sf"/>
</dbReference>
<gene>
    <name evidence="8" type="ORF">QE399_001992</name>
</gene>
<feature type="region of interest" description="Disordered" evidence="6">
    <location>
        <begin position="526"/>
        <end position="605"/>
    </location>
</feature>
<protein>
    <submittedName>
        <fullName evidence="8">Serine/threonine protein kinase</fullName>
    </submittedName>
</protein>
<dbReference type="PANTHER" id="PTHR43289">
    <property type="entry name" value="MITOGEN-ACTIVATED PROTEIN KINASE KINASE KINASE 20-RELATED"/>
    <property type="match status" value="1"/>
</dbReference>
<keyword evidence="8" id="KW-0723">Serine/threonine-protein kinase</keyword>
<dbReference type="InterPro" id="IPR000719">
    <property type="entry name" value="Prot_kinase_dom"/>
</dbReference>
<dbReference type="Gene3D" id="3.30.200.20">
    <property type="entry name" value="Phosphorylase Kinase, domain 1"/>
    <property type="match status" value="1"/>
</dbReference>
<keyword evidence="9" id="KW-1185">Reference proteome</keyword>
<name>A0ABU1ID07_9BURK</name>
<reference evidence="8 9" key="1">
    <citation type="submission" date="2023-08" db="EMBL/GenBank/DDBJ databases">
        <title>Functional and genomic diversity of the sorghum phyllosphere microbiome.</title>
        <authorList>
            <person name="Shade A."/>
        </authorList>
    </citation>
    <scope>NUCLEOTIDE SEQUENCE [LARGE SCALE GENOMIC DNA]</scope>
    <source>
        <strain evidence="8 9">SORGH_AS_0335</strain>
    </source>
</reference>
<dbReference type="Proteomes" id="UP001267710">
    <property type="component" value="Unassembled WGS sequence"/>
</dbReference>
<dbReference type="Gene3D" id="1.10.510.10">
    <property type="entry name" value="Transferase(Phosphotransferase) domain 1"/>
    <property type="match status" value="1"/>
</dbReference>
<evidence type="ECO:0000256" key="2">
    <source>
        <dbReference type="ARBA" id="ARBA00022741"/>
    </source>
</evidence>
<feature type="compositionally biased region" description="Pro residues" evidence="6">
    <location>
        <begin position="11"/>
        <end position="28"/>
    </location>
</feature>
<evidence type="ECO:0000256" key="4">
    <source>
        <dbReference type="ARBA" id="ARBA00022840"/>
    </source>
</evidence>